<feature type="compositionally biased region" description="Basic and acidic residues" evidence="1">
    <location>
        <begin position="24"/>
        <end position="41"/>
    </location>
</feature>
<reference evidence="2 3" key="1">
    <citation type="submission" date="2019-04" db="EMBL/GenBank/DDBJ databases">
        <title>Sphingomonas psychrotolerans sp. nov., isolated from soil in the Tianshan Mountains, Xinjiang, China.</title>
        <authorList>
            <person name="Luo Y."/>
            <person name="Sheng H."/>
        </authorList>
    </citation>
    <scope>NUCLEOTIDE SEQUENCE [LARGE SCALE GENOMIC DNA]</scope>
    <source>
        <strain evidence="2 3">KIS18-15</strain>
    </source>
</reference>
<evidence type="ECO:0000313" key="3">
    <source>
        <dbReference type="Proteomes" id="UP000309848"/>
    </source>
</evidence>
<feature type="compositionally biased region" description="Gly residues" evidence="1">
    <location>
        <begin position="75"/>
        <end position="88"/>
    </location>
</feature>
<feature type="compositionally biased region" description="Low complexity" evidence="1">
    <location>
        <begin position="95"/>
        <end position="116"/>
    </location>
</feature>
<feature type="compositionally biased region" description="Gly residues" evidence="1">
    <location>
        <begin position="138"/>
        <end position="150"/>
    </location>
</feature>
<dbReference type="Proteomes" id="UP000309848">
    <property type="component" value="Unassembled WGS sequence"/>
</dbReference>
<dbReference type="EMBL" id="SRXU01000002">
    <property type="protein sequence ID" value="TGX44379.1"/>
    <property type="molecule type" value="Genomic_DNA"/>
</dbReference>
<feature type="region of interest" description="Disordered" evidence="1">
    <location>
        <begin position="1"/>
        <end position="150"/>
    </location>
</feature>
<feature type="compositionally biased region" description="Basic and acidic residues" evidence="1">
    <location>
        <begin position="53"/>
        <end position="69"/>
    </location>
</feature>
<evidence type="ECO:0000313" key="2">
    <source>
        <dbReference type="EMBL" id="TGX44379.1"/>
    </source>
</evidence>
<accession>A0A4S1WM81</accession>
<protein>
    <submittedName>
        <fullName evidence="2">Uncharacterized protein</fullName>
    </submittedName>
</protein>
<dbReference type="AlphaFoldDB" id="A0A4S1WM81"/>
<sequence>MDEDRHGGGAEQTASRNANPAEGRPGHSARDPVARGEHPDEVSSGDDQADAGGPRESDRAPEAGKHARFDPATGAVGGSGSGAGGGNPGEDYDSDPAAGDGAGVAPRSQAGSAGARHGAGGQDSIEPDRMPGQASGIDVGGTGATTGPSG</sequence>
<organism evidence="2 3">
    <name type="scientific">Sphingomonas naasensis</name>
    <dbReference type="NCBI Taxonomy" id="1344951"/>
    <lineage>
        <taxon>Bacteria</taxon>
        <taxon>Pseudomonadati</taxon>
        <taxon>Pseudomonadota</taxon>
        <taxon>Alphaproteobacteria</taxon>
        <taxon>Sphingomonadales</taxon>
        <taxon>Sphingomonadaceae</taxon>
        <taxon>Sphingomonas</taxon>
    </lineage>
</organism>
<name>A0A4S1WM81_9SPHN</name>
<comment type="caution">
    <text evidence="2">The sequence shown here is derived from an EMBL/GenBank/DDBJ whole genome shotgun (WGS) entry which is preliminary data.</text>
</comment>
<gene>
    <name evidence="2" type="ORF">E5A74_06160</name>
</gene>
<dbReference type="RefSeq" id="WP_135983393.1">
    <property type="nucleotide sequence ID" value="NZ_JAASQM010000002.1"/>
</dbReference>
<evidence type="ECO:0000256" key="1">
    <source>
        <dbReference type="SAM" id="MobiDB-lite"/>
    </source>
</evidence>
<keyword evidence="3" id="KW-1185">Reference proteome</keyword>
<proteinExistence type="predicted"/>